<dbReference type="EMBL" id="JABEQJ010000040">
    <property type="protein sequence ID" value="MBB2162507.1"/>
    <property type="molecule type" value="Genomic_DNA"/>
</dbReference>
<dbReference type="InterPro" id="IPR008715">
    <property type="entry name" value="SAM-MeTfrase_NodS-like"/>
</dbReference>
<accession>A0A7W4NQL5</accession>
<dbReference type="RefSeq" id="WP_182999330.1">
    <property type="nucleotide sequence ID" value="NZ_JABEQJ010000040.1"/>
</dbReference>
<dbReference type="GO" id="GO:0009312">
    <property type="term" value="P:oligosaccharide biosynthetic process"/>
    <property type="evidence" value="ECO:0007669"/>
    <property type="project" value="InterPro"/>
</dbReference>
<protein>
    <submittedName>
        <fullName evidence="1">Class I SAM-dependent methyltransferase</fullName>
    </submittedName>
</protein>
<dbReference type="AlphaFoldDB" id="A0A7W4NQL5"/>
<proteinExistence type="predicted"/>
<organism evidence="1 2">
    <name type="scientific">Gluconacetobacter sacchari</name>
    <dbReference type="NCBI Taxonomy" id="92759"/>
    <lineage>
        <taxon>Bacteria</taxon>
        <taxon>Pseudomonadati</taxon>
        <taxon>Pseudomonadota</taxon>
        <taxon>Alphaproteobacteria</taxon>
        <taxon>Acetobacterales</taxon>
        <taxon>Acetobacteraceae</taxon>
        <taxon>Gluconacetobacter</taxon>
    </lineage>
</organism>
<dbReference type="GO" id="GO:0008757">
    <property type="term" value="F:S-adenosylmethionine-dependent methyltransferase activity"/>
    <property type="evidence" value="ECO:0007669"/>
    <property type="project" value="InterPro"/>
</dbReference>
<dbReference type="Gene3D" id="3.40.50.150">
    <property type="entry name" value="Vaccinia Virus protein VP39"/>
    <property type="match status" value="1"/>
</dbReference>
<name>A0A7W4NQL5_9PROT</name>
<keyword evidence="1" id="KW-0808">Transferase</keyword>
<dbReference type="GO" id="GO:0032259">
    <property type="term" value="P:methylation"/>
    <property type="evidence" value="ECO:0007669"/>
    <property type="project" value="UniProtKB-KW"/>
</dbReference>
<evidence type="ECO:0000313" key="1">
    <source>
        <dbReference type="EMBL" id="MBB2162507.1"/>
    </source>
</evidence>
<sequence length="196" mass="21821">MARMSERAARFDRLYAGDIDPWNFRVSAYEKEKYRATVAVLPRSRYAVAIEAGCSIGELTRLLSHRCDRVIGIDVSSVALAEAARRNADRPNIAFHRGELPDAWPADHPVDLLVLSEVLYFLSPEEIDGLAERVAASWRRGGHCVLVNYLGPTAERLQGDEAADLFIGSMAARAGLRCYVGLVKGLYRLDLLTRYP</sequence>
<reference evidence="1 2" key="1">
    <citation type="submission" date="2020-04" db="EMBL/GenBank/DDBJ databases">
        <title>Description of novel Gluconacetobacter.</title>
        <authorList>
            <person name="Sombolestani A."/>
        </authorList>
    </citation>
    <scope>NUCLEOTIDE SEQUENCE [LARGE SCALE GENOMIC DNA]</scope>
    <source>
        <strain evidence="1 2">LMG 19747</strain>
    </source>
</reference>
<dbReference type="SUPFAM" id="SSF53335">
    <property type="entry name" value="S-adenosyl-L-methionine-dependent methyltransferases"/>
    <property type="match status" value="1"/>
</dbReference>
<comment type="caution">
    <text evidence="1">The sequence shown here is derived from an EMBL/GenBank/DDBJ whole genome shotgun (WGS) entry which is preliminary data.</text>
</comment>
<dbReference type="Proteomes" id="UP000589085">
    <property type="component" value="Unassembled WGS sequence"/>
</dbReference>
<dbReference type="CDD" id="cd02440">
    <property type="entry name" value="AdoMet_MTases"/>
    <property type="match status" value="1"/>
</dbReference>
<dbReference type="Pfam" id="PF05401">
    <property type="entry name" value="NodS"/>
    <property type="match status" value="1"/>
</dbReference>
<gene>
    <name evidence="1" type="ORF">HLH48_20535</name>
</gene>
<keyword evidence="1" id="KW-0489">Methyltransferase</keyword>
<evidence type="ECO:0000313" key="2">
    <source>
        <dbReference type="Proteomes" id="UP000589085"/>
    </source>
</evidence>
<dbReference type="InterPro" id="IPR029063">
    <property type="entry name" value="SAM-dependent_MTases_sf"/>
</dbReference>